<name>A0ABW1X326_9ACTN</name>
<organism evidence="2 3">
    <name type="scientific">Luteococcus sanguinis</name>
    <dbReference type="NCBI Taxonomy" id="174038"/>
    <lineage>
        <taxon>Bacteria</taxon>
        <taxon>Bacillati</taxon>
        <taxon>Actinomycetota</taxon>
        <taxon>Actinomycetes</taxon>
        <taxon>Propionibacteriales</taxon>
        <taxon>Propionibacteriaceae</taxon>
        <taxon>Luteococcus</taxon>
    </lineage>
</organism>
<evidence type="ECO:0000256" key="1">
    <source>
        <dbReference type="SAM" id="MobiDB-lite"/>
    </source>
</evidence>
<evidence type="ECO:0000313" key="2">
    <source>
        <dbReference type="EMBL" id="MFC6397904.1"/>
    </source>
</evidence>
<feature type="region of interest" description="Disordered" evidence="1">
    <location>
        <begin position="1"/>
        <end position="24"/>
    </location>
</feature>
<keyword evidence="3" id="KW-1185">Reference proteome</keyword>
<dbReference type="Gene3D" id="2.160.20.80">
    <property type="entry name" value="E3 ubiquitin-protein ligase SopA"/>
    <property type="match status" value="1"/>
</dbReference>
<evidence type="ECO:0000313" key="3">
    <source>
        <dbReference type="Proteomes" id="UP001596266"/>
    </source>
</evidence>
<comment type="caution">
    <text evidence="2">The sequence shown here is derived from an EMBL/GenBank/DDBJ whole genome shotgun (WGS) entry which is preliminary data.</text>
</comment>
<sequence length="86" mass="9112">MVTAGSSLRAGRGGRPQHPAGGAINWRDENCRLAATDLLGADLRDANLRGADLSSAIFLTQPQLEQAIGDAHTVLPSQLDRPGHWT</sequence>
<dbReference type="InterPro" id="IPR001646">
    <property type="entry name" value="5peptide_repeat"/>
</dbReference>
<feature type="compositionally biased region" description="Low complexity" evidence="1">
    <location>
        <begin position="1"/>
        <end position="10"/>
    </location>
</feature>
<proteinExistence type="predicted"/>
<dbReference type="Proteomes" id="UP001596266">
    <property type="component" value="Unassembled WGS sequence"/>
</dbReference>
<protein>
    <submittedName>
        <fullName evidence="2">Pentapeptide repeat-containing protein</fullName>
    </submittedName>
</protein>
<dbReference type="Pfam" id="PF00805">
    <property type="entry name" value="Pentapeptide"/>
    <property type="match status" value="1"/>
</dbReference>
<gene>
    <name evidence="2" type="ORF">ACFP57_13055</name>
</gene>
<dbReference type="EMBL" id="JBHSUA010000024">
    <property type="protein sequence ID" value="MFC6397904.1"/>
    <property type="molecule type" value="Genomic_DNA"/>
</dbReference>
<dbReference type="RefSeq" id="WP_343886879.1">
    <property type="nucleotide sequence ID" value="NZ_BAAAKI010000025.1"/>
</dbReference>
<reference evidence="3" key="1">
    <citation type="journal article" date="2019" name="Int. J. Syst. Evol. Microbiol.">
        <title>The Global Catalogue of Microorganisms (GCM) 10K type strain sequencing project: providing services to taxonomists for standard genome sequencing and annotation.</title>
        <authorList>
            <consortium name="The Broad Institute Genomics Platform"/>
            <consortium name="The Broad Institute Genome Sequencing Center for Infectious Disease"/>
            <person name="Wu L."/>
            <person name="Ma J."/>
        </authorList>
    </citation>
    <scope>NUCLEOTIDE SEQUENCE [LARGE SCALE GENOMIC DNA]</scope>
    <source>
        <strain evidence="3">CGMCC 1.15277</strain>
    </source>
</reference>
<accession>A0ABW1X326</accession>
<dbReference type="SUPFAM" id="SSF141571">
    <property type="entry name" value="Pentapeptide repeat-like"/>
    <property type="match status" value="1"/>
</dbReference>